<keyword evidence="5" id="KW-0602">Photosynthesis</keyword>
<evidence type="ECO:0000256" key="3">
    <source>
        <dbReference type="ARBA" id="ARBA00005933"/>
    </source>
</evidence>
<evidence type="ECO:0000256" key="4">
    <source>
        <dbReference type="ARBA" id="ARBA00022528"/>
    </source>
</evidence>
<reference evidence="8 9" key="1">
    <citation type="submission" date="2024-03" db="EMBL/GenBank/DDBJ databases">
        <title>Aureococcus anophagefferens CCMP1851 and Kratosvirus quantuckense: Draft genome of a second virus-susceptible host strain in the model system.</title>
        <authorList>
            <person name="Chase E."/>
            <person name="Truchon A.R."/>
            <person name="Schepens W."/>
            <person name="Wilhelm S.W."/>
        </authorList>
    </citation>
    <scope>NUCLEOTIDE SEQUENCE [LARGE SCALE GENOMIC DNA]</scope>
    <source>
        <strain evidence="8 9">CCMP1851</strain>
    </source>
</reference>
<dbReference type="SUPFAM" id="SSF103511">
    <property type="entry name" value="Chlorophyll a-b binding protein"/>
    <property type="match status" value="1"/>
</dbReference>
<evidence type="ECO:0000256" key="5">
    <source>
        <dbReference type="ARBA" id="ARBA00022531"/>
    </source>
</evidence>
<comment type="function">
    <text evidence="1">The light-harvesting complex (LHC) functions as a light receptor, it captures and delivers excitation energy to photosystems with which it is closely associated. Energy is transferred from the carotenoid and chlorophyll C (or B) to chlorophyll A and the photosynthetic reaction centers where it is used to synthesize ATP and reducing power.</text>
</comment>
<comment type="similarity">
    <text evidence="3">Belongs to the fucoxanthin chlorophyll protein family.</text>
</comment>
<keyword evidence="9" id="KW-1185">Reference proteome</keyword>
<protein>
    <submittedName>
        <fullName evidence="8">Chlorophyll A-B binding protein</fullName>
    </submittedName>
</protein>
<evidence type="ECO:0000313" key="8">
    <source>
        <dbReference type="EMBL" id="KAK7235195.1"/>
    </source>
</evidence>
<dbReference type="InterPro" id="IPR022796">
    <property type="entry name" value="Chloroa_b-bind"/>
</dbReference>
<evidence type="ECO:0000256" key="7">
    <source>
        <dbReference type="SAM" id="SignalP"/>
    </source>
</evidence>
<dbReference type="PANTHER" id="PTHR21649">
    <property type="entry name" value="CHLOROPHYLL A/B BINDING PROTEIN"/>
    <property type="match status" value="1"/>
</dbReference>
<evidence type="ECO:0000256" key="1">
    <source>
        <dbReference type="ARBA" id="ARBA00004022"/>
    </source>
</evidence>
<evidence type="ECO:0000256" key="2">
    <source>
        <dbReference type="ARBA" id="ARBA00004229"/>
    </source>
</evidence>
<dbReference type="Gene3D" id="1.10.3460.10">
    <property type="entry name" value="Chlorophyll a/b binding protein domain"/>
    <property type="match status" value="1"/>
</dbReference>
<keyword evidence="4" id="KW-0150">Chloroplast</keyword>
<comment type="caution">
    <text evidence="8">The sequence shown here is derived from an EMBL/GenBank/DDBJ whole genome shotgun (WGS) entry which is preliminary data.</text>
</comment>
<keyword evidence="6" id="KW-0934">Plastid</keyword>
<feature type="signal peptide" evidence="7">
    <location>
        <begin position="1"/>
        <end position="15"/>
    </location>
</feature>
<feature type="chain" id="PRO_5047521551" evidence="7">
    <location>
        <begin position="16"/>
        <end position="267"/>
    </location>
</feature>
<keyword evidence="7" id="KW-0732">Signal</keyword>
<evidence type="ECO:0000313" key="9">
    <source>
        <dbReference type="Proteomes" id="UP001363151"/>
    </source>
</evidence>
<proteinExistence type="inferred from homology"/>
<name>A0ABR1FPK6_AURAN</name>
<dbReference type="Proteomes" id="UP001363151">
    <property type="component" value="Unassembled WGS sequence"/>
</dbReference>
<organism evidence="8 9">
    <name type="scientific">Aureococcus anophagefferens</name>
    <name type="common">Harmful bloom alga</name>
    <dbReference type="NCBI Taxonomy" id="44056"/>
    <lineage>
        <taxon>Eukaryota</taxon>
        <taxon>Sar</taxon>
        <taxon>Stramenopiles</taxon>
        <taxon>Ochrophyta</taxon>
        <taxon>Pelagophyceae</taxon>
        <taxon>Pelagomonadales</taxon>
        <taxon>Pelagomonadaceae</taxon>
        <taxon>Aureococcus</taxon>
    </lineage>
</organism>
<gene>
    <name evidence="8" type="ORF">SO694_00145015</name>
</gene>
<accession>A0ABR1FPK6</accession>
<dbReference type="Pfam" id="PF00504">
    <property type="entry name" value="Chloroa_b-bind"/>
    <property type="match status" value="1"/>
</dbReference>
<sequence>MQKLVIALALGAANAFVAPAAQSAAVSMQETKQDLMDLQNSLPGPPGFYDPLGLADQSFVIGMNVAGDRGVGEEATIGWLRHAEIKHGRVAMAAFLGYLAQCTPLVSGEHKYLPYRGYVAGCTPQEQWDNIPLYGKLQIFTLIGMLESYGEGAGSPEGYVHYMSGGKPGYYPPIKGKGGPGGHFLFNLWDPFTLPGGPSGQSAEQKARGLKVELLNGRAAQFGILGLLAESKVPGSVPFLSQIEGFPKYAGDVMAPFSGDFTLGLAN</sequence>
<comment type="subcellular location">
    <subcellularLocation>
        <location evidence="2">Plastid</location>
        <location evidence="2">Chloroplast</location>
    </subcellularLocation>
</comment>
<evidence type="ECO:0000256" key="6">
    <source>
        <dbReference type="ARBA" id="ARBA00022640"/>
    </source>
</evidence>
<dbReference type="InterPro" id="IPR001344">
    <property type="entry name" value="Chloro_AB-bd_pln"/>
</dbReference>
<dbReference type="EMBL" id="JBBJCI010000295">
    <property type="protein sequence ID" value="KAK7235195.1"/>
    <property type="molecule type" value="Genomic_DNA"/>
</dbReference>